<evidence type="ECO:0000313" key="3">
    <source>
        <dbReference type="Proteomes" id="UP001055219"/>
    </source>
</evidence>
<dbReference type="GO" id="GO:0005737">
    <property type="term" value="C:cytoplasm"/>
    <property type="evidence" value="ECO:0007669"/>
    <property type="project" value="TreeGrafter"/>
</dbReference>
<evidence type="ECO:0000313" key="2">
    <source>
        <dbReference type="EMBL" id="KAI6783481.1"/>
    </source>
</evidence>
<keyword evidence="2" id="KW-0413">Isomerase</keyword>
<dbReference type="SUPFAM" id="SSF54506">
    <property type="entry name" value="Diaminopimelate epimerase-like"/>
    <property type="match status" value="1"/>
</dbReference>
<dbReference type="EMBL" id="JAGIXG020000007">
    <property type="protein sequence ID" value="KAI6783481.1"/>
    <property type="molecule type" value="Genomic_DNA"/>
</dbReference>
<dbReference type="RefSeq" id="XP_051364337.1">
    <property type="nucleotide sequence ID" value="XM_051503936.1"/>
</dbReference>
<comment type="caution">
    <text evidence="2">The sequence shown here is derived from an EMBL/GenBank/DDBJ whole genome shotgun (WGS) entry which is preliminary data.</text>
</comment>
<dbReference type="PIRSF" id="PIRSF016184">
    <property type="entry name" value="PhzC_PhzF"/>
    <property type="match status" value="1"/>
</dbReference>
<dbReference type="PANTHER" id="PTHR13774">
    <property type="entry name" value="PHENAZINE BIOSYNTHESIS PROTEIN"/>
    <property type="match status" value="1"/>
</dbReference>
<dbReference type="Proteomes" id="UP001055219">
    <property type="component" value="Unassembled WGS sequence"/>
</dbReference>
<dbReference type="NCBIfam" id="TIGR00654">
    <property type="entry name" value="PhzF_family"/>
    <property type="match status" value="1"/>
</dbReference>
<dbReference type="PANTHER" id="PTHR13774:SF32">
    <property type="entry name" value="ANTISENSE-ENHANCING SEQUENCE 1"/>
    <property type="match status" value="1"/>
</dbReference>
<dbReference type="Gene3D" id="3.10.310.10">
    <property type="entry name" value="Diaminopimelate Epimerase, Chain A, domain 1"/>
    <property type="match status" value="2"/>
</dbReference>
<organism evidence="2 3">
    <name type="scientific">Emericellopsis cladophorae</name>
    <dbReference type="NCBI Taxonomy" id="2686198"/>
    <lineage>
        <taxon>Eukaryota</taxon>
        <taxon>Fungi</taxon>
        <taxon>Dikarya</taxon>
        <taxon>Ascomycota</taxon>
        <taxon>Pezizomycotina</taxon>
        <taxon>Sordariomycetes</taxon>
        <taxon>Hypocreomycetidae</taxon>
        <taxon>Hypocreales</taxon>
        <taxon>Bionectriaceae</taxon>
        <taxon>Emericellopsis</taxon>
    </lineage>
</organism>
<protein>
    <submittedName>
        <fullName evidence="2">Isomerase-like protein</fullName>
    </submittedName>
</protein>
<keyword evidence="3" id="KW-1185">Reference proteome</keyword>
<reference evidence="2" key="1">
    <citation type="journal article" date="2021" name="J Fungi (Basel)">
        <title>Genomic and Metabolomic Analyses of the Marine Fungus Emericellopsis cladophorae: Insights into Saltwater Adaptability Mechanisms and Its Biosynthetic Potential.</title>
        <authorList>
            <person name="Goncalves M.F.M."/>
            <person name="Hilario S."/>
            <person name="Van de Peer Y."/>
            <person name="Esteves A.C."/>
            <person name="Alves A."/>
        </authorList>
    </citation>
    <scope>NUCLEOTIDE SEQUENCE</scope>
    <source>
        <strain evidence="2">MUM 19.33</strain>
    </source>
</reference>
<dbReference type="Pfam" id="PF02567">
    <property type="entry name" value="PhzC-PhzF"/>
    <property type="match status" value="1"/>
</dbReference>
<dbReference type="GO" id="GO:0016853">
    <property type="term" value="F:isomerase activity"/>
    <property type="evidence" value="ECO:0007669"/>
    <property type="project" value="UniProtKB-KW"/>
</dbReference>
<dbReference type="AlphaFoldDB" id="A0A9P9Y4X0"/>
<sequence>MELPFITLDVFTTEPYKGNPLAIVTIPASQSPAPTQEQKQLIAREFNLSETVFVHESAGSSRNIDIFITDTEIPFAGHPTVGTAVSLLSQGVNELVTKAGPIAIDSPKQGYVKAGIPFNTHQHANTLGSLQDQIASTSLHTNVVIRNAELVAPLFSIVKGMTFALVELPDLETLAAVVEIPGRFSPELFLDEDWMEGIIGQFYYVKQGGDEDTVHLRTRMIMSFEDPATGSASCALACYLASKSGTMNKAITYEMTQGVEMGRQSDIIVEVVVKDGQVDKVSLAGTAKQVMRGYVTV</sequence>
<dbReference type="GeneID" id="75831993"/>
<name>A0A9P9Y4X0_9HYPO</name>
<evidence type="ECO:0000256" key="1">
    <source>
        <dbReference type="PIRSR" id="PIRSR016184-1"/>
    </source>
</evidence>
<dbReference type="OrthoDB" id="75169at2759"/>
<dbReference type="InterPro" id="IPR003719">
    <property type="entry name" value="Phenazine_PhzF-like"/>
</dbReference>
<feature type="active site" evidence="1">
    <location>
        <position position="50"/>
    </location>
</feature>
<accession>A0A9P9Y4X0</accession>
<proteinExistence type="predicted"/>
<gene>
    <name evidence="2" type="ORF">J7T54_005510</name>
</gene>
<reference evidence="2" key="2">
    <citation type="submission" date="2022-07" db="EMBL/GenBank/DDBJ databases">
        <authorList>
            <person name="Goncalves M.F.M."/>
            <person name="Hilario S."/>
            <person name="Van De Peer Y."/>
            <person name="Esteves A.C."/>
            <person name="Alves A."/>
        </authorList>
    </citation>
    <scope>NUCLEOTIDE SEQUENCE</scope>
    <source>
        <strain evidence="2">MUM 19.33</strain>
    </source>
</reference>